<reference evidence="3 4" key="1">
    <citation type="submission" date="2021-05" db="EMBL/GenBank/DDBJ databases">
        <title>Draft Genome Sequences of Clinical Respiratory Isolates of Mycobacterium goodii Recovered in Ireland.</title>
        <authorList>
            <person name="Flanagan P.R."/>
            <person name="Mok S."/>
            <person name="Roycroft E."/>
            <person name="Rogers T.R."/>
            <person name="Fitzgibbon M."/>
        </authorList>
    </citation>
    <scope>NUCLEOTIDE SEQUENCE [LARGE SCALE GENOMIC DNA]</scope>
    <source>
        <strain evidence="3 4">14IE55</strain>
    </source>
</reference>
<dbReference type="Pfam" id="PF01022">
    <property type="entry name" value="HTH_5"/>
    <property type="match status" value="1"/>
</dbReference>
<dbReference type="InterPro" id="IPR001845">
    <property type="entry name" value="HTH_ArsR_DNA-bd_dom"/>
</dbReference>
<organism evidence="3 4">
    <name type="scientific">Mycolicibacterium goodii</name>
    <name type="common">Mycobacterium goodii</name>
    <dbReference type="NCBI Taxonomy" id="134601"/>
    <lineage>
        <taxon>Bacteria</taxon>
        <taxon>Bacillati</taxon>
        <taxon>Actinomycetota</taxon>
        <taxon>Actinomycetes</taxon>
        <taxon>Mycobacteriales</taxon>
        <taxon>Mycobacteriaceae</taxon>
        <taxon>Mycolicibacterium</taxon>
    </lineage>
</organism>
<gene>
    <name evidence="3" type="ORF">KL859_04700</name>
</gene>
<dbReference type="PANTHER" id="PTHR30363:SF28">
    <property type="entry name" value="TRANSCRIPTIONAL REGULATORY PROTEIN-RELATED"/>
    <property type="match status" value="1"/>
</dbReference>
<dbReference type="Proteomes" id="UP000696413">
    <property type="component" value="Unassembled WGS sequence"/>
</dbReference>
<feature type="compositionally biased region" description="Basic and acidic residues" evidence="1">
    <location>
        <begin position="251"/>
        <end position="273"/>
    </location>
</feature>
<evidence type="ECO:0000313" key="4">
    <source>
        <dbReference type="Proteomes" id="UP000696413"/>
    </source>
</evidence>
<dbReference type="PANTHER" id="PTHR30363">
    <property type="entry name" value="HTH-TYPE TRANSCRIPTIONAL REGULATOR SRLR-RELATED"/>
    <property type="match status" value="1"/>
</dbReference>
<evidence type="ECO:0000313" key="3">
    <source>
        <dbReference type="EMBL" id="MBU8822174.1"/>
    </source>
</evidence>
<evidence type="ECO:0000256" key="1">
    <source>
        <dbReference type="SAM" id="MobiDB-lite"/>
    </source>
</evidence>
<dbReference type="InterPro" id="IPR036390">
    <property type="entry name" value="WH_DNA-bd_sf"/>
</dbReference>
<evidence type="ECO:0000259" key="2">
    <source>
        <dbReference type="Pfam" id="PF01022"/>
    </source>
</evidence>
<dbReference type="InterPro" id="IPR011991">
    <property type="entry name" value="ArsR-like_HTH"/>
</dbReference>
<accession>A0ABS6HKF4</accession>
<feature type="domain" description="HTH arsR-type" evidence="2">
    <location>
        <begin position="46"/>
        <end position="87"/>
    </location>
</feature>
<proteinExistence type="predicted"/>
<keyword evidence="4" id="KW-1185">Reference proteome</keyword>
<sequence length="289" mass="30554">MPLVEPSREFRHNGVVKLRRGGPGPAVAGPSTPVGDVVTGSTADGQTRRAIIKLLLEGPITAGQIGERLGISAAGVRRHLDALIEAGDAQASAAAAWQHTGRGRPAKRYRLTAAGRAKLGHSYDDLAVAAIRQLREIGGKEAVRTFARRRIDTILAGVSAGSGDVAQTAERVADAMTRAGYATTTAPVSGPIRGVQICQHHCPVSHVAEEFPELCETEREAFAEILGTHVQRLATIVNGDCACTTHVPLDLDHPPGEHALNREQKDHPKDVRSTARPRTTTPSDQGAST</sequence>
<dbReference type="SUPFAM" id="SSF46785">
    <property type="entry name" value="Winged helix' DNA-binding domain"/>
    <property type="match status" value="1"/>
</dbReference>
<dbReference type="InterPro" id="IPR050313">
    <property type="entry name" value="Carb_Metab_HTH_regulators"/>
</dbReference>
<dbReference type="CDD" id="cd00090">
    <property type="entry name" value="HTH_ARSR"/>
    <property type="match status" value="1"/>
</dbReference>
<name>A0ABS6HKF4_MYCGD</name>
<comment type="caution">
    <text evidence="3">The sequence shown here is derived from an EMBL/GenBank/DDBJ whole genome shotgun (WGS) entry which is preliminary data.</text>
</comment>
<dbReference type="Gene3D" id="1.10.10.10">
    <property type="entry name" value="Winged helix-like DNA-binding domain superfamily/Winged helix DNA-binding domain"/>
    <property type="match status" value="1"/>
</dbReference>
<feature type="compositionally biased region" description="Low complexity" evidence="1">
    <location>
        <begin position="274"/>
        <end position="283"/>
    </location>
</feature>
<dbReference type="EMBL" id="JAHBOM010000003">
    <property type="protein sequence ID" value="MBU8822174.1"/>
    <property type="molecule type" value="Genomic_DNA"/>
</dbReference>
<dbReference type="InterPro" id="IPR036388">
    <property type="entry name" value="WH-like_DNA-bd_sf"/>
</dbReference>
<feature type="region of interest" description="Disordered" evidence="1">
    <location>
        <begin position="251"/>
        <end position="289"/>
    </location>
</feature>
<protein>
    <submittedName>
        <fullName evidence="3">Transcriptional regulator</fullName>
    </submittedName>
</protein>